<comment type="caution">
    <text evidence="4">The sequence shown here is derived from an EMBL/GenBank/DDBJ whole genome shotgun (WGS) entry which is preliminary data.</text>
</comment>
<feature type="compositionally biased region" description="Basic and acidic residues" evidence="2">
    <location>
        <begin position="576"/>
        <end position="594"/>
    </location>
</feature>
<dbReference type="InterPro" id="IPR012337">
    <property type="entry name" value="RNaseH-like_sf"/>
</dbReference>
<dbReference type="Gene3D" id="3.30.70.330">
    <property type="match status" value="1"/>
</dbReference>
<dbReference type="InterPro" id="IPR012677">
    <property type="entry name" value="Nucleotide-bd_a/b_plait_sf"/>
</dbReference>
<evidence type="ECO:0000259" key="3">
    <source>
        <dbReference type="Pfam" id="PF08675"/>
    </source>
</evidence>
<accession>A0AAN8SB09</accession>
<dbReference type="PANTHER" id="PTHR15092:SF44">
    <property type="entry name" value="POLY(A)-SPECIFIC RIBONUCLEASE PARN"/>
    <property type="match status" value="1"/>
</dbReference>
<dbReference type="Gene3D" id="3.30.420.10">
    <property type="entry name" value="Ribonuclease H-like superfamily/Ribonuclease H"/>
    <property type="match status" value="1"/>
</dbReference>
<dbReference type="InterPro" id="IPR051181">
    <property type="entry name" value="CAF1_poly(A)_ribonucleases"/>
</dbReference>
<comment type="similarity">
    <text evidence="1">Belongs to the CAF1 family.</text>
</comment>
<dbReference type="InterPro" id="IPR006941">
    <property type="entry name" value="RNase_CAF1"/>
</dbReference>
<dbReference type="Pfam" id="PF08675">
    <property type="entry name" value="RNA_bind"/>
    <property type="match status" value="1"/>
</dbReference>
<dbReference type="GO" id="GO:0005737">
    <property type="term" value="C:cytoplasm"/>
    <property type="evidence" value="ECO:0007669"/>
    <property type="project" value="InterPro"/>
</dbReference>
<feature type="compositionally biased region" description="Polar residues" evidence="2">
    <location>
        <begin position="563"/>
        <end position="575"/>
    </location>
</feature>
<dbReference type="Proteomes" id="UP001372834">
    <property type="component" value="Unassembled WGS sequence"/>
</dbReference>
<protein>
    <recommendedName>
        <fullName evidence="3">Poly(A)-specific ribonuclease RNA-binding domain-containing protein</fullName>
    </recommendedName>
</protein>
<dbReference type="AlphaFoldDB" id="A0AAN8SB09"/>
<dbReference type="PANTHER" id="PTHR15092">
    <property type="entry name" value="POLY A -SPECIFIC RIBONUCLEASE/TARGET OF EGR1, MEMBER 1"/>
    <property type="match status" value="1"/>
</dbReference>
<dbReference type="GO" id="GO:0000289">
    <property type="term" value="P:nuclear-transcribed mRNA poly(A) tail shortening"/>
    <property type="evidence" value="ECO:0007669"/>
    <property type="project" value="TreeGrafter"/>
</dbReference>
<dbReference type="GO" id="GO:0004535">
    <property type="term" value="F:poly(A)-specific ribonuclease activity"/>
    <property type="evidence" value="ECO:0007669"/>
    <property type="project" value="InterPro"/>
</dbReference>
<dbReference type="InterPro" id="IPR036867">
    <property type="entry name" value="R3H_dom_sf"/>
</dbReference>
<dbReference type="GO" id="GO:1990431">
    <property type="term" value="P:priRNA 3'-end processing"/>
    <property type="evidence" value="ECO:0007669"/>
    <property type="project" value="TreeGrafter"/>
</dbReference>
<dbReference type="Pfam" id="PF04857">
    <property type="entry name" value="CAF1"/>
    <property type="match status" value="1"/>
</dbReference>
<dbReference type="GO" id="GO:0005634">
    <property type="term" value="C:nucleus"/>
    <property type="evidence" value="ECO:0007669"/>
    <property type="project" value="InterPro"/>
</dbReference>
<feature type="region of interest" description="Disordered" evidence="2">
    <location>
        <begin position="561"/>
        <end position="600"/>
    </location>
</feature>
<sequence length="600" mass="69189">MKVDGVRNSNLQALEWQTTPSSSMYKRAPSSKFLKSFRKYCCGDGSTALKQYSHEGKMEVTRENFNEVIATLEDVFKKAAFLTFDTEFTGLRVEGATGGNYFDTLDDLYVKDRFKAETFMAIQYGITAFLYDNTEKRFTHQAYNFYVFPSDYKDMNFTCQTKSITFLIENGFDFNKLFGQGIPYLKDSEVEKLLENLSEKQYKPQQFQTAMRGDTAPETMAIVNSVMTKIEDILESNSKETFVTEIYNSFLRRHIYCAVQKKYGFDIFVETNKDKSMTIAVGYSEVELKELQVESYLKQKHEILEEAGFTKVIKLIMESKKLLVGHNLLADILFTIQQFLTPLPNSYSEFKELVNFLFPKILDTKYLVSTMNLESLKDTSLSNIIEYYENAKKLPQVEVCENGQGYHYTDKKYHQAAYDSYMTGLAFLSMLNDLGLNIESLSLQNYVNKLSVRKMHDISYMNIGGKDAEPDRRGVYHLTFPKDWKRDHITGLFKNCGFVNISWINNTSAFIKVKSDFIKEVETTLMNSNSNYKLCTYAEFRNSNLLQNELLPSLMQGNKEENFTNNDSIVTQDTNDSSKKRSLEDIGEVIERPPKKLSVS</sequence>
<dbReference type="InterPro" id="IPR036397">
    <property type="entry name" value="RNaseH_sf"/>
</dbReference>
<organism evidence="4 5">
    <name type="scientific">Polyplax serrata</name>
    <name type="common">Common mouse louse</name>
    <dbReference type="NCBI Taxonomy" id="468196"/>
    <lineage>
        <taxon>Eukaryota</taxon>
        <taxon>Metazoa</taxon>
        <taxon>Ecdysozoa</taxon>
        <taxon>Arthropoda</taxon>
        <taxon>Hexapoda</taxon>
        <taxon>Insecta</taxon>
        <taxon>Pterygota</taxon>
        <taxon>Neoptera</taxon>
        <taxon>Paraneoptera</taxon>
        <taxon>Psocodea</taxon>
        <taxon>Troctomorpha</taxon>
        <taxon>Phthiraptera</taxon>
        <taxon>Anoplura</taxon>
        <taxon>Polyplacidae</taxon>
        <taxon>Polyplax</taxon>
    </lineage>
</organism>
<name>A0AAN8SB09_POLSC</name>
<gene>
    <name evidence="4" type="ORF">RUM43_004566</name>
</gene>
<evidence type="ECO:0000256" key="2">
    <source>
        <dbReference type="SAM" id="MobiDB-lite"/>
    </source>
</evidence>
<evidence type="ECO:0000313" key="5">
    <source>
        <dbReference type="Proteomes" id="UP001372834"/>
    </source>
</evidence>
<dbReference type="GO" id="GO:1990432">
    <property type="term" value="P:siRNA 3'-end processing"/>
    <property type="evidence" value="ECO:0007669"/>
    <property type="project" value="TreeGrafter"/>
</dbReference>
<dbReference type="SUPFAM" id="SSF82708">
    <property type="entry name" value="R3H domain"/>
    <property type="match status" value="1"/>
</dbReference>
<reference evidence="4 5" key="1">
    <citation type="submission" date="2023-10" db="EMBL/GenBank/DDBJ databases">
        <title>Genomes of two closely related lineages of the louse Polyplax serrata with different host specificities.</title>
        <authorList>
            <person name="Martinu J."/>
            <person name="Tarabai H."/>
            <person name="Stefka J."/>
            <person name="Hypsa V."/>
        </authorList>
    </citation>
    <scope>NUCLEOTIDE SEQUENCE [LARGE SCALE GENOMIC DNA]</scope>
    <source>
        <strain evidence="4">HR10_N</strain>
    </source>
</reference>
<dbReference type="GO" id="GO:0046872">
    <property type="term" value="F:metal ion binding"/>
    <property type="evidence" value="ECO:0007669"/>
    <property type="project" value="InterPro"/>
</dbReference>
<dbReference type="InterPro" id="IPR014789">
    <property type="entry name" value="PolyA-riboNase_RNA-binding"/>
</dbReference>
<dbReference type="GO" id="GO:0003723">
    <property type="term" value="F:RNA binding"/>
    <property type="evidence" value="ECO:0007669"/>
    <property type="project" value="InterPro"/>
</dbReference>
<evidence type="ECO:0000256" key="1">
    <source>
        <dbReference type="ARBA" id="ARBA00008372"/>
    </source>
</evidence>
<feature type="domain" description="Poly(A)-specific ribonuclease RNA-binding" evidence="3">
    <location>
        <begin position="465"/>
        <end position="542"/>
    </location>
</feature>
<proteinExistence type="inferred from homology"/>
<dbReference type="Gene3D" id="3.30.1370.50">
    <property type="entry name" value="R3H-like domain"/>
    <property type="match status" value="1"/>
</dbReference>
<evidence type="ECO:0000313" key="4">
    <source>
        <dbReference type="EMBL" id="KAK6643063.1"/>
    </source>
</evidence>
<dbReference type="EMBL" id="JAWJWE010000002">
    <property type="protein sequence ID" value="KAK6643063.1"/>
    <property type="molecule type" value="Genomic_DNA"/>
</dbReference>
<dbReference type="SUPFAM" id="SSF53098">
    <property type="entry name" value="Ribonuclease H-like"/>
    <property type="match status" value="1"/>
</dbReference>